<evidence type="ECO:0000256" key="1">
    <source>
        <dbReference type="ARBA" id="ARBA00022679"/>
    </source>
</evidence>
<dbReference type="RefSeq" id="WP_163472393.1">
    <property type="nucleotide sequence ID" value="NZ_JAAGWZ010000001.1"/>
</dbReference>
<dbReference type="EMBL" id="JAAGWZ010000001">
    <property type="protein sequence ID" value="NEM90782.1"/>
    <property type="molecule type" value="Genomic_DNA"/>
</dbReference>
<dbReference type="PROSITE" id="PS50206">
    <property type="entry name" value="RHODANESE_3"/>
    <property type="match status" value="2"/>
</dbReference>
<protein>
    <submittedName>
        <fullName evidence="5">Sulfurtransferase</fullName>
    </submittedName>
</protein>
<keyword evidence="1 5" id="KW-0808">Transferase</keyword>
<keyword evidence="6" id="KW-1185">Reference proteome</keyword>
<keyword evidence="2" id="KW-0677">Repeat</keyword>
<dbReference type="AlphaFoldDB" id="A0A7C9TQL9"/>
<dbReference type="InterPro" id="IPR001763">
    <property type="entry name" value="Rhodanese-like_dom"/>
</dbReference>
<evidence type="ECO:0000256" key="3">
    <source>
        <dbReference type="SAM" id="MobiDB-lite"/>
    </source>
</evidence>
<evidence type="ECO:0000256" key="2">
    <source>
        <dbReference type="ARBA" id="ARBA00022737"/>
    </source>
</evidence>
<dbReference type="Gene3D" id="3.40.250.10">
    <property type="entry name" value="Rhodanese-like domain"/>
    <property type="match status" value="2"/>
</dbReference>
<comment type="caution">
    <text evidence="5">The sequence shown here is derived from an EMBL/GenBank/DDBJ whole genome shotgun (WGS) entry which is preliminary data.</text>
</comment>
<dbReference type="SUPFAM" id="SSF52821">
    <property type="entry name" value="Rhodanese/Cell cycle control phosphatase"/>
    <property type="match status" value="2"/>
</dbReference>
<name>A0A7C9TQL9_9MICO</name>
<feature type="region of interest" description="Disordered" evidence="3">
    <location>
        <begin position="200"/>
        <end position="219"/>
    </location>
</feature>
<dbReference type="PANTHER" id="PTHR11364:SF27">
    <property type="entry name" value="SULFURTRANSFERASE"/>
    <property type="match status" value="1"/>
</dbReference>
<dbReference type="GO" id="GO:0004792">
    <property type="term" value="F:thiosulfate-cyanide sulfurtransferase activity"/>
    <property type="evidence" value="ECO:0007669"/>
    <property type="project" value="TreeGrafter"/>
</dbReference>
<dbReference type="InterPro" id="IPR045078">
    <property type="entry name" value="TST/MPST-like"/>
</dbReference>
<reference evidence="5 6" key="1">
    <citation type="journal article" date="2014" name="Int. J. Syst. Evol. Microbiol.">
        <title>Description of Galbitalea soli gen. nov., sp. nov., and Frondihabitans sucicola sp. nov.</title>
        <authorList>
            <person name="Kim S.J."/>
            <person name="Lim J.M."/>
            <person name="Ahn J.H."/>
            <person name="Weon H.Y."/>
            <person name="Hamada M."/>
            <person name="Suzuki K."/>
            <person name="Ahn T.Y."/>
            <person name="Kwon S.W."/>
        </authorList>
    </citation>
    <scope>NUCLEOTIDE SEQUENCE [LARGE SCALE GENOMIC DNA]</scope>
    <source>
        <strain evidence="5 6">NBRC 108727</strain>
    </source>
</reference>
<dbReference type="CDD" id="cd01448">
    <property type="entry name" value="TST_Repeat_1"/>
    <property type="match status" value="1"/>
</dbReference>
<gene>
    <name evidence="5" type="ORF">G3T37_05375</name>
</gene>
<accession>A0A7C9TQL9</accession>
<dbReference type="InterPro" id="IPR036873">
    <property type="entry name" value="Rhodanese-like_dom_sf"/>
</dbReference>
<evidence type="ECO:0000313" key="5">
    <source>
        <dbReference type="EMBL" id="NEM90782.1"/>
    </source>
</evidence>
<evidence type="ECO:0000313" key="6">
    <source>
        <dbReference type="Proteomes" id="UP000479756"/>
    </source>
</evidence>
<dbReference type="SMART" id="SM00450">
    <property type="entry name" value="RHOD"/>
    <property type="match status" value="2"/>
</dbReference>
<feature type="domain" description="Rhodanese" evidence="4">
    <location>
        <begin position="60"/>
        <end position="151"/>
    </location>
</feature>
<dbReference type="PANTHER" id="PTHR11364">
    <property type="entry name" value="THIOSULFATE SULFERTANSFERASE"/>
    <property type="match status" value="1"/>
</dbReference>
<sequence length="297" mass="31290">MTTTDLAPAPLLAEPIVSTQWLADHLGSDRLLVVDASVVPYAHEGRSGYVTGHENYIVTGHIPGAVFADLIEEFSDPEGAHPFTRPGLARFQAAATALGVDNSTAVVVYDSGVGQWASRLWWLFRAFGYDRVAVLDGGLQKWTAEERAIELGHVEPRPTDAGFVATERPELWVTTAEVEAIVDGSAPGSLVCAVPPKEFSGEAGSRPRPGHIPGSISAPAGRLVDRTSNALLPESALRDTFAPVLGGERVVAYCGAGIAAAAGALALTLLGERSVALYDGSLNEWTADERRPLVTSA</sequence>
<organism evidence="5 6">
    <name type="scientific">Galbitalea soli</name>
    <dbReference type="NCBI Taxonomy" id="1268042"/>
    <lineage>
        <taxon>Bacteria</taxon>
        <taxon>Bacillati</taxon>
        <taxon>Actinomycetota</taxon>
        <taxon>Actinomycetes</taxon>
        <taxon>Micrococcales</taxon>
        <taxon>Microbacteriaceae</taxon>
        <taxon>Galbitalea</taxon>
    </lineage>
</organism>
<proteinExistence type="predicted"/>
<feature type="domain" description="Rhodanese" evidence="4">
    <location>
        <begin position="210"/>
        <end position="294"/>
    </location>
</feature>
<dbReference type="Proteomes" id="UP000479756">
    <property type="component" value="Unassembled WGS sequence"/>
</dbReference>
<evidence type="ECO:0000259" key="4">
    <source>
        <dbReference type="PROSITE" id="PS50206"/>
    </source>
</evidence>
<dbReference type="Pfam" id="PF00581">
    <property type="entry name" value="Rhodanese"/>
    <property type="match status" value="2"/>
</dbReference>